<accession>A0A2A6C6G9</accession>
<dbReference type="AlphaFoldDB" id="A0A2A6C6G9"/>
<dbReference type="EnsemblMetazoa" id="PPA43672.1">
    <property type="protein sequence ID" value="PPA43672.1"/>
    <property type="gene ID" value="WBGene00282041"/>
</dbReference>
<reference evidence="2" key="1">
    <citation type="journal article" date="2008" name="Nat. Genet.">
        <title>The Pristionchus pacificus genome provides a unique perspective on nematode lifestyle and parasitism.</title>
        <authorList>
            <person name="Dieterich C."/>
            <person name="Clifton S.W."/>
            <person name="Schuster L.N."/>
            <person name="Chinwalla A."/>
            <person name="Delehaunty K."/>
            <person name="Dinkelacker I."/>
            <person name="Fulton L."/>
            <person name="Fulton R."/>
            <person name="Godfrey J."/>
            <person name="Minx P."/>
            <person name="Mitreva M."/>
            <person name="Roeseler W."/>
            <person name="Tian H."/>
            <person name="Witte H."/>
            <person name="Yang S.P."/>
            <person name="Wilson R.K."/>
            <person name="Sommer R.J."/>
        </authorList>
    </citation>
    <scope>NUCLEOTIDE SEQUENCE [LARGE SCALE GENOMIC DNA]</scope>
    <source>
        <strain evidence="2">PS312</strain>
    </source>
</reference>
<dbReference type="Proteomes" id="UP000005239">
    <property type="component" value="Unassembled WGS sequence"/>
</dbReference>
<proteinExistence type="predicted"/>
<organism evidence="1 2">
    <name type="scientific">Pristionchus pacificus</name>
    <name type="common">Parasitic nematode worm</name>
    <dbReference type="NCBI Taxonomy" id="54126"/>
    <lineage>
        <taxon>Eukaryota</taxon>
        <taxon>Metazoa</taxon>
        <taxon>Ecdysozoa</taxon>
        <taxon>Nematoda</taxon>
        <taxon>Chromadorea</taxon>
        <taxon>Rhabditida</taxon>
        <taxon>Rhabditina</taxon>
        <taxon>Diplogasteromorpha</taxon>
        <taxon>Diplogasteroidea</taxon>
        <taxon>Neodiplogasteridae</taxon>
        <taxon>Pristionchus</taxon>
    </lineage>
</organism>
<evidence type="ECO:0000313" key="2">
    <source>
        <dbReference type="Proteomes" id="UP000005239"/>
    </source>
</evidence>
<protein>
    <submittedName>
        <fullName evidence="1">Uncharacterized protein</fullName>
    </submittedName>
</protein>
<keyword evidence="2" id="KW-1185">Reference proteome</keyword>
<name>A0A2A6C6G9_PRIPA</name>
<sequence>MPSLIVAQSTLGKKTRLTTPPWTAFRASETPIECAMMSILSVWKELVKVLREGTELFSGRGSNKESHE</sequence>
<evidence type="ECO:0000313" key="1">
    <source>
        <dbReference type="EnsemblMetazoa" id="PPA43672.1"/>
    </source>
</evidence>
<reference evidence="1" key="2">
    <citation type="submission" date="2022-06" db="UniProtKB">
        <authorList>
            <consortium name="EnsemblMetazoa"/>
        </authorList>
    </citation>
    <scope>IDENTIFICATION</scope>
    <source>
        <strain evidence="1">PS312</strain>
    </source>
</reference>
<accession>A0A8R1V1T7</accession>
<gene>
    <name evidence="1" type="primary">WBGene00282041</name>
</gene>